<organism evidence="2 3">
    <name type="scientific">Nostoc sphaeroides CCNUC1</name>
    <dbReference type="NCBI Taxonomy" id="2653204"/>
    <lineage>
        <taxon>Bacteria</taxon>
        <taxon>Bacillati</taxon>
        <taxon>Cyanobacteriota</taxon>
        <taxon>Cyanophyceae</taxon>
        <taxon>Nostocales</taxon>
        <taxon>Nostocaceae</taxon>
        <taxon>Nostoc</taxon>
    </lineage>
</organism>
<evidence type="ECO:0000313" key="3">
    <source>
        <dbReference type="Proteomes" id="UP000326678"/>
    </source>
</evidence>
<sequence>MSRKQYIAQAFNDCLYGSCGIGGFAIVSSITLNIWVSFAVIVD</sequence>
<evidence type="ECO:0000256" key="1">
    <source>
        <dbReference type="SAM" id="Phobius"/>
    </source>
</evidence>
<evidence type="ECO:0000313" key="2">
    <source>
        <dbReference type="EMBL" id="QFS42743.1"/>
    </source>
</evidence>
<reference evidence="2 3" key="1">
    <citation type="submission" date="2019-10" db="EMBL/GenBank/DDBJ databases">
        <title>Genomic and transcriptomic insights into the perfect genentic adaptation of a filamentous nitrogen-fixing cyanobacterium to rice fields.</title>
        <authorList>
            <person name="Chen Z."/>
        </authorList>
    </citation>
    <scope>NUCLEOTIDE SEQUENCE [LARGE SCALE GENOMIC DNA]</scope>
    <source>
        <strain evidence="2">CCNUC1</strain>
    </source>
</reference>
<feature type="transmembrane region" description="Helical" evidence="1">
    <location>
        <begin position="21"/>
        <end position="42"/>
    </location>
</feature>
<keyword evidence="1" id="KW-0472">Membrane</keyword>
<proteinExistence type="predicted"/>
<name>A0A5P8VQM4_9NOSO</name>
<protein>
    <submittedName>
        <fullName evidence="2">Uncharacterized protein</fullName>
    </submittedName>
</protein>
<gene>
    <name evidence="2" type="ORF">GXM_00216</name>
</gene>
<keyword evidence="1" id="KW-1133">Transmembrane helix</keyword>
<dbReference type="EMBL" id="CP045226">
    <property type="protein sequence ID" value="QFS42743.1"/>
    <property type="molecule type" value="Genomic_DNA"/>
</dbReference>
<keyword evidence="3" id="KW-1185">Reference proteome</keyword>
<dbReference type="AlphaFoldDB" id="A0A5P8VQM4"/>
<dbReference type="Proteomes" id="UP000326678">
    <property type="component" value="Chromosome Gxm1"/>
</dbReference>
<keyword evidence="1" id="KW-0812">Transmembrane</keyword>
<dbReference type="KEGG" id="nsh:GXM_00216"/>
<accession>A0A5P8VQM4</accession>